<keyword evidence="3" id="KW-0804">Transcription</keyword>
<dbReference type="Gene3D" id="1.10.260.40">
    <property type="entry name" value="lambda repressor-like DNA-binding domains"/>
    <property type="match status" value="1"/>
</dbReference>
<dbReference type="SMART" id="SM00354">
    <property type="entry name" value="HTH_LACI"/>
    <property type="match status" value="1"/>
</dbReference>
<evidence type="ECO:0000256" key="1">
    <source>
        <dbReference type="ARBA" id="ARBA00023015"/>
    </source>
</evidence>
<comment type="caution">
    <text evidence="5">The sequence shown here is derived from an EMBL/GenBank/DDBJ whole genome shotgun (WGS) entry which is preliminary data.</text>
</comment>
<evidence type="ECO:0000256" key="2">
    <source>
        <dbReference type="ARBA" id="ARBA00023125"/>
    </source>
</evidence>
<reference evidence="5 6" key="1">
    <citation type="submission" date="2016-03" db="EMBL/GenBank/DDBJ databases">
        <title>Genome sequence of Mycoplasma gallinarum strain Mgn_IPT.</title>
        <authorList>
            <person name="Yacoub E."/>
            <person name="Sirand-Pugnet P."/>
            <person name="Barre A."/>
            <person name="Maurier F."/>
            <person name="Blanchard A."/>
            <person name="Ben Abdelmoumen B.M."/>
        </authorList>
    </citation>
    <scope>NUCLEOTIDE SEQUENCE [LARGE SCALE GENOMIC DNA]</scope>
    <source>
        <strain evidence="5 6">Mgn_IPT</strain>
    </source>
</reference>
<dbReference type="SUPFAM" id="SSF53822">
    <property type="entry name" value="Periplasmic binding protein-like I"/>
    <property type="match status" value="1"/>
</dbReference>
<dbReference type="PROSITE" id="PS50932">
    <property type="entry name" value="HTH_LACI_2"/>
    <property type="match status" value="1"/>
</dbReference>
<dbReference type="Proteomes" id="UP000076983">
    <property type="component" value="Unassembled WGS sequence"/>
</dbReference>
<dbReference type="Pfam" id="PF00356">
    <property type="entry name" value="LacI"/>
    <property type="match status" value="1"/>
</dbReference>
<proteinExistence type="predicted"/>
<dbReference type="InterPro" id="IPR000843">
    <property type="entry name" value="HTH_LacI"/>
</dbReference>
<organism evidence="5 6">
    <name type="scientific">Mycoplasmopsis gallinarum</name>
    <dbReference type="NCBI Taxonomy" id="29557"/>
    <lineage>
        <taxon>Bacteria</taxon>
        <taxon>Bacillati</taxon>
        <taxon>Mycoplasmatota</taxon>
        <taxon>Mycoplasmoidales</taxon>
        <taxon>Metamycoplasmataceae</taxon>
        <taxon>Mycoplasmopsis</taxon>
    </lineage>
</organism>
<gene>
    <name evidence="5" type="ORF">MGALLINA_02040</name>
</gene>
<evidence type="ECO:0000259" key="4">
    <source>
        <dbReference type="PROSITE" id="PS50932"/>
    </source>
</evidence>
<dbReference type="SUPFAM" id="SSF47413">
    <property type="entry name" value="lambda repressor-like DNA-binding domains"/>
    <property type="match status" value="1"/>
</dbReference>
<dbReference type="GO" id="GO:0000976">
    <property type="term" value="F:transcription cis-regulatory region binding"/>
    <property type="evidence" value="ECO:0007669"/>
    <property type="project" value="TreeGrafter"/>
</dbReference>
<dbReference type="InterPro" id="IPR028082">
    <property type="entry name" value="Peripla_BP_I"/>
</dbReference>
<evidence type="ECO:0000313" key="5">
    <source>
        <dbReference type="EMBL" id="OAB49035.1"/>
    </source>
</evidence>
<evidence type="ECO:0000313" key="6">
    <source>
        <dbReference type="Proteomes" id="UP000076983"/>
    </source>
</evidence>
<dbReference type="Gene3D" id="3.40.50.2300">
    <property type="match status" value="2"/>
</dbReference>
<dbReference type="STRING" id="29557.MGALLINA_02040"/>
<dbReference type="PANTHER" id="PTHR30146">
    <property type="entry name" value="LACI-RELATED TRANSCRIPTIONAL REPRESSOR"/>
    <property type="match status" value="1"/>
</dbReference>
<dbReference type="InterPro" id="IPR010982">
    <property type="entry name" value="Lambda_DNA-bd_dom_sf"/>
</dbReference>
<keyword evidence="1" id="KW-0805">Transcription regulation</keyword>
<dbReference type="PATRIC" id="fig|29557.3.peg.187"/>
<dbReference type="RefSeq" id="WP_063626014.1">
    <property type="nucleotide sequence ID" value="NZ_LVLH01000022.1"/>
</dbReference>
<feature type="domain" description="HTH lacI-type" evidence="4">
    <location>
        <begin position="7"/>
        <end position="57"/>
    </location>
</feature>
<name>A0A168RJ70_9BACT</name>
<dbReference type="GO" id="GO:0003700">
    <property type="term" value="F:DNA-binding transcription factor activity"/>
    <property type="evidence" value="ECO:0007669"/>
    <property type="project" value="TreeGrafter"/>
</dbReference>
<dbReference type="CDD" id="cd01392">
    <property type="entry name" value="HTH_LacI"/>
    <property type="match status" value="1"/>
</dbReference>
<protein>
    <submittedName>
        <fullName evidence="5">Sucrose operon repressor ScrR, LacI family</fullName>
    </submittedName>
</protein>
<keyword evidence="2" id="KW-0238">DNA-binding</keyword>
<accession>A0A168RJ70</accession>
<dbReference type="EMBL" id="LVLH01000022">
    <property type="protein sequence ID" value="OAB49035.1"/>
    <property type="molecule type" value="Genomic_DNA"/>
</dbReference>
<dbReference type="PANTHER" id="PTHR30146:SF109">
    <property type="entry name" value="HTH-TYPE TRANSCRIPTIONAL REGULATOR GALS"/>
    <property type="match status" value="1"/>
</dbReference>
<dbReference type="AlphaFoldDB" id="A0A168RJ70"/>
<dbReference type="OrthoDB" id="9775433at2"/>
<keyword evidence="6" id="KW-1185">Reference proteome</keyword>
<evidence type="ECO:0000256" key="3">
    <source>
        <dbReference type="ARBA" id="ARBA00023163"/>
    </source>
</evidence>
<sequence length="323" mass="37455">MKEFSYKDIAKLAKVSITTVSRFFNGGYVSADKRQRIAEVSKDYGYRPKNSSKLSKSKDNVIFVIVPEWMKSSHFHIIHGLEQGSIKKEMRTVITYAPNSIKEYLDTVKFMVQFKPSAMLFFLPNLPNVDPILNYIKNNIKSISTFIFGKEYEGINSAIIDYESAFYQLTKAYLNVKEENEKIVYVEDKNLTSVEKTERYAGFLKASEEFDIAVQKISVNPSKIEEINGLIKTFRNNNLVNVVCSSHDVFLALITSGDRNIRLTDIDKPSVYDKLEKYKLKIFIDYVLIGLYIKRMIQTNILDGSKYNYRYTPKIIVPRKYKY</sequence>